<dbReference type="RefSeq" id="WP_035659107.1">
    <property type="nucleotide sequence ID" value="NZ_JNCA01000013.1"/>
</dbReference>
<evidence type="ECO:0000313" key="2">
    <source>
        <dbReference type="Proteomes" id="UP000027064"/>
    </source>
</evidence>
<organism evidence="1 2">
    <name type="scientific">Flavobacterium seoulense</name>
    <dbReference type="NCBI Taxonomy" id="1492738"/>
    <lineage>
        <taxon>Bacteria</taxon>
        <taxon>Pseudomonadati</taxon>
        <taxon>Bacteroidota</taxon>
        <taxon>Flavobacteriia</taxon>
        <taxon>Flavobacteriales</taxon>
        <taxon>Flavobacteriaceae</taxon>
        <taxon>Flavobacterium</taxon>
    </lineage>
</organism>
<protein>
    <submittedName>
        <fullName evidence="1">Uncharacterized protein</fullName>
    </submittedName>
</protein>
<dbReference type="AlphaFoldDB" id="A0A066WX56"/>
<sequence>MKGFIKITDTGEQEYYINIDYIIQFTTTNENQEGNTIIDIKYGERVATIQTNCTTEEVLLMIASSNK</sequence>
<reference evidence="1 2" key="1">
    <citation type="submission" date="2014-05" db="EMBL/GenBank/DDBJ databases">
        <title>Genome Sequence of Flavobacterium sp. EM1321.</title>
        <authorList>
            <person name="Shin S.-K."/>
            <person name="Yi H."/>
        </authorList>
    </citation>
    <scope>NUCLEOTIDE SEQUENCE [LARGE SCALE GENOMIC DNA]</scope>
    <source>
        <strain evidence="1 2">EM1321</strain>
    </source>
</reference>
<evidence type="ECO:0000313" key="1">
    <source>
        <dbReference type="EMBL" id="KDN55524.1"/>
    </source>
</evidence>
<keyword evidence="2" id="KW-1185">Reference proteome</keyword>
<dbReference type="EMBL" id="JNCA01000013">
    <property type="protein sequence ID" value="KDN55524.1"/>
    <property type="molecule type" value="Genomic_DNA"/>
</dbReference>
<comment type="caution">
    <text evidence="1">The sequence shown here is derived from an EMBL/GenBank/DDBJ whole genome shotgun (WGS) entry which is preliminary data.</text>
</comment>
<name>A0A066WX56_9FLAO</name>
<dbReference type="STRING" id="1492738.FEM21_14070"/>
<accession>A0A066WX56</accession>
<gene>
    <name evidence="1" type="ORF">FEM21_14070</name>
</gene>
<dbReference type="OrthoDB" id="1381020at2"/>
<dbReference type="PATRIC" id="fig|1492738.3.peg.1399"/>
<proteinExistence type="predicted"/>
<dbReference type="Proteomes" id="UP000027064">
    <property type="component" value="Unassembled WGS sequence"/>
</dbReference>